<evidence type="ECO:0000256" key="2">
    <source>
        <dbReference type="ARBA" id="ARBA00023287"/>
    </source>
</evidence>
<keyword evidence="3" id="KW-0812">Transmembrane</keyword>
<evidence type="ECO:0000256" key="3">
    <source>
        <dbReference type="SAM" id="Phobius"/>
    </source>
</evidence>
<dbReference type="GO" id="GO:0009986">
    <property type="term" value="C:cell surface"/>
    <property type="evidence" value="ECO:0007669"/>
    <property type="project" value="UniProtKB-SubCell"/>
</dbReference>
<keyword evidence="2" id="KW-0178">Competence</keyword>
<comment type="subcellular location">
    <subcellularLocation>
        <location evidence="1">Cell surface</location>
    </subcellularLocation>
</comment>
<name>A0A8J3ACJ7_9BACI</name>
<gene>
    <name evidence="4" type="ORF">GCM10007380_06770</name>
</gene>
<dbReference type="NCBIfam" id="NF041002">
    <property type="entry name" value="pilin_ComGF"/>
    <property type="match status" value="1"/>
</dbReference>
<evidence type="ECO:0000256" key="1">
    <source>
        <dbReference type="ARBA" id="ARBA00004241"/>
    </source>
</evidence>
<feature type="transmembrane region" description="Helical" evidence="3">
    <location>
        <begin position="29"/>
        <end position="50"/>
    </location>
</feature>
<protein>
    <submittedName>
        <fullName evidence="4">Competence protein ComGF</fullName>
    </submittedName>
</protein>
<dbReference type="Pfam" id="PF15980">
    <property type="entry name" value="ComGF"/>
    <property type="match status" value="1"/>
</dbReference>
<keyword evidence="3" id="KW-1133">Transmembrane helix</keyword>
<comment type="caution">
    <text evidence="4">The sequence shown here is derived from an EMBL/GenBank/DDBJ whole genome shotgun (WGS) entry which is preliminary data.</text>
</comment>
<keyword evidence="3" id="KW-0472">Membrane</keyword>
<sequence length="157" mass="17998">MLVGMNAQRKEKSVRTFQNENGFTLIESLLSLVIFMVIISITTSSLSAFVKRNHKQGSLNHLEWDNFINEIQEEANTSSNQTVYSELLIFENSYEVPSSYQKYGDIVRRQVLGVGHEIVLQNISKIIFKKNGKNQITVKVVDLNGNIFEKNIRLFIN</sequence>
<dbReference type="AlphaFoldDB" id="A0A8J3ACJ7"/>
<evidence type="ECO:0000313" key="5">
    <source>
        <dbReference type="Proteomes" id="UP000626244"/>
    </source>
</evidence>
<dbReference type="GO" id="GO:0030420">
    <property type="term" value="P:establishment of competence for transformation"/>
    <property type="evidence" value="ECO:0007669"/>
    <property type="project" value="UniProtKB-KW"/>
</dbReference>
<dbReference type="EMBL" id="BMHB01000001">
    <property type="protein sequence ID" value="GGI11226.1"/>
    <property type="molecule type" value="Genomic_DNA"/>
</dbReference>
<organism evidence="4 5">
    <name type="scientific">Gottfriedia solisilvae</name>
    <dbReference type="NCBI Taxonomy" id="1516104"/>
    <lineage>
        <taxon>Bacteria</taxon>
        <taxon>Bacillati</taxon>
        <taxon>Bacillota</taxon>
        <taxon>Bacilli</taxon>
        <taxon>Bacillales</taxon>
        <taxon>Bacillaceae</taxon>
        <taxon>Gottfriedia</taxon>
    </lineage>
</organism>
<dbReference type="Pfam" id="PF07963">
    <property type="entry name" value="N_methyl"/>
    <property type="match status" value="1"/>
</dbReference>
<keyword evidence="5" id="KW-1185">Reference proteome</keyword>
<dbReference type="InterPro" id="IPR012902">
    <property type="entry name" value="N_methyl_site"/>
</dbReference>
<dbReference type="InterPro" id="IPR016977">
    <property type="entry name" value="ComGF"/>
</dbReference>
<dbReference type="Proteomes" id="UP000626244">
    <property type="component" value="Unassembled WGS sequence"/>
</dbReference>
<evidence type="ECO:0000313" key="4">
    <source>
        <dbReference type="EMBL" id="GGI11226.1"/>
    </source>
</evidence>
<accession>A0A8J3ACJ7</accession>
<proteinExistence type="predicted"/>
<reference evidence="5" key="1">
    <citation type="journal article" date="2019" name="Int. J. Syst. Evol. Microbiol.">
        <title>The Global Catalogue of Microorganisms (GCM) 10K type strain sequencing project: providing services to taxonomists for standard genome sequencing and annotation.</title>
        <authorList>
            <consortium name="The Broad Institute Genomics Platform"/>
            <consortium name="The Broad Institute Genome Sequencing Center for Infectious Disease"/>
            <person name="Wu L."/>
            <person name="Ma J."/>
        </authorList>
    </citation>
    <scope>NUCLEOTIDE SEQUENCE [LARGE SCALE GENOMIC DNA]</scope>
    <source>
        <strain evidence="5">CGMCC 1.14993</strain>
    </source>
</reference>